<evidence type="ECO:0000313" key="2">
    <source>
        <dbReference type="Proteomes" id="UP000234681"/>
    </source>
</evidence>
<proteinExistence type="predicted"/>
<dbReference type="Proteomes" id="UP000234681">
    <property type="component" value="Chromosome 1"/>
</dbReference>
<name>A6I6L8_RAT</name>
<gene>
    <name evidence="1" type="ORF">rCG_39355</name>
</gene>
<dbReference type="EMBL" id="CH473956">
    <property type="protein sequence ID" value="EDM18362.1"/>
    <property type="molecule type" value="Genomic_DNA"/>
</dbReference>
<accession>A6I6L8</accession>
<dbReference type="AlphaFoldDB" id="A6I6L8"/>
<reference evidence="1 2" key="1">
    <citation type="submission" date="2005-09" db="EMBL/GenBank/DDBJ databases">
        <authorList>
            <person name="Mural R.J."/>
            <person name="Li P.W."/>
            <person name="Adams M.D."/>
            <person name="Amanatides P.G."/>
            <person name="Baden-Tillson H."/>
            <person name="Barnstead M."/>
            <person name="Chin S.H."/>
            <person name="Dew I."/>
            <person name="Evans C.A."/>
            <person name="Ferriera S."/>
            <person name="Flanigan M."/>
            <person name="Fosler C."/>
            <person name="Glodek A."/>
            <person name="Gu Z."/>
            <person name="Holt R.A."/>
            <person name="Jennings D."/>
            <person name="Kraft C.L."/>
            <person name="Lu F."/>
            <person name="Nguyen T."/>
            <person name="Nusskern D.R."/>
            <person name="Pfannkoch C.M."/>
            <person name="Sitter C."/>
            <person name="Sutton G.G."/>
            <person name="Venter J.C."/>
            <person name="Wang Z."/>
            <person name="Woodage T."/>
            <person name="Zheng X.H."/>
            <person name="Zhong F."/>
        </authorList>
    </citation>
    <scope>NUCLEOTIDE SEQUENCE [LARGE SCALE GENOMIC DNA]</scope>
    <source>
        <strain>BN</strain>
        <strain evidence="2">Sprague-Dawley</strain>
    </source>
</reference>
<organism evidence="1 2">
    <name type="scientific">Rattus norvegicus</name>
    <name type="common">Rat</name>
    <dbReference type="NCBI Taxonomy" id="10116"/>
    <lineage>
        <taxon>Eukaryota</taxon>
        <taxon>Metazoa</taxon>
        <taxon>Chordata</taxon>
        <taxon>Craniata</taxon>
        <taxon>Vertebrata</taxon>
        <taxon>Euteleostomi</taxon>
        <taxon>Mammalia</taxon>
        <taxon>Eutheria</taxon>
        <taxon>Euarchontoglires</taxon>
        <taxon>Glires</taxon>
        <taxon>Rodentia</taxon>
        <taxon>Myomorpha</taxon>
        <taxon>Muroidea</taxon>
        <taxon>Muridae</taxon>
        <taxon>Murinae</taxon>
        <taxon>Rattus</taxon>
    </lineage>
</organism>
<evidence type="ECO:0000313" key="1">
    <source>
        <dbReference type="EMBL" id="EDM18362.1"/>
    </source>
</evidence>
<sequence>MLPVSKKPRTYLLLTVESTFVLLNAGKECILPARLGSRVGVTTF</sequence>
<protein>
    <submittedName>
        <fullName evidence="1">RCG39355, isoform CRA_b</fullName>
    </submittedName>
</protein>